<organism evidence="3 4">
    <name type="scientific">Shewanella loihica (strain ATCC BAA-1088 / PV-4)</name>
    <dbReference type="NCBI Taxonomy" id="323850"/>
    <lineage>
        <taxon>Bacteria</taxon>
        <taxon>Pseudomonadati</taxon>
        <taxon>Pseudomonadota</taxon>
        <taxon>Gammaproteobacteria</taxon>
        <taxon>Alteromonadales</taxon>
        <taxon>Shewanellaceae</taxon>
        <taxon>Shewanella</taxon>
    </lineage>
</organism>
<dbReference type="RefSeq" id="WP_011865132.1">
    <property type="nucleotide sequence ID" value="NC_009092.1"/>
</dbReference>
<dbReference type="EMBL" id="CP000606">
    <property type="protein sequence ID" value="ABO23200.1"/>
    <property type="molecule type" value="Genomic_DNA"/>
</dbReference>
<feature type="binding site" evidence="2">
    <location>
        <position position="253"/>
    </location>
    <ligand>
        <name>substrate</name>
    </ligand>
</feature>
<dbReference type="STRING" id="323850.Shew_1331"/>
<feature type="active site" description="Proton acceptor" evidence="1">
    <location>
        <position position="25"/>
    </location>
</feature>
<keyword evidence="4" id="KW-1185">Reference proteome</keyword>
<reference evidence="3 4" key="1">
    <citation type="submission" date="2007-03" db="EMBL/GenBank/DDBJ databases">
        <title>Complete sequence of Shewanella loihica PV-4.</title>
        <authorList>
            <consortium name="US DOE Joint Genome Institute"/>
            <person name="Copeland A."/>
            <person name="Lucas S."/>
            <person name="Lapidus A."/>
            <person name="Barry K."/>
            <person name="Detter J.C."/>
            <person name="Glavina del Rio T."/>
            <person name="Hammon N."/>
            <person name="Israni S."/>
            <person name="Dalin E."/>
            <person name="Tice H."/>
            <person name="Pitluck S."/>
            <person name="Chain P."/>
            <person name="Malfatti S."/>
            <person name="Shin M."/>
            <person name="Vergez L."/>
            <person name="Schmutz J."/>
            <person name="Larimer F."/>
            <person name="Land M."/>
            <person name="Hauser L."/>
            <person name="Kyrpides N."/>
            <person name="Mikhailova N."/>
            <person name="Romine M.F."/>
            <person name="Serres G."/>
            <person name="Fredrickson J."/>
            <person name="Tiedje J."/>
            <person name="Richardson P."/>
        </authorList>
    </citation>
    <scope>NUCLEOTIDE SEQUENCE [LARGE SCALE GENOMIC DNA]</scope>
    <source>
        <strain evidence="4">ATCC BAA-1088 / PV-4</strain>
    </source>
</reference>
<evidence type="ECO:0000313" key="4">
    <source>
        <dbReference type="Proteomes" id="UP000001558"/>
    </source>
</evidence>
<dbReference type="KEGG" id="slo:Shew_1331"/>
<proteinExistence type="predicted"/>
<dbReference type="NCBIfam" id="TIGR03590">
    <property type="entry name" value="PseG"/>
    <property type="match status" value="1"/>
</dbReference>
<dbReference type="HOGENOM" id="CLU_023406_1_0_6"/>
<sequence length="356" mass="39351">MVDSLPAKPKAAFYGNNSHRIGAGHIMRLYALAEAAANQFDIWFVYKTCSDALLSKLKRANFNLLQISSSLTGSELKQHKFDTIIVDDYELTGNEWHQLVSTGSYLVKLDDALDDDPILADLIINPAPNCTQTDYQSRAPHANYCLGPHFTYLRREFTTCHFTPLMARPNLLISLGGTDTKSLALPLSKALLKTLNQCQVQLLLGKPHQDQIALEALTREQVNFSLICDPQSVAEVMTLSGLAISAAGGTLGELASQGVPTLALVTVDNQLPALTSPLNNTWYQAIDCRHYEQSEPESESNLALINEIATQAYALWHNKCCRQLMSDKARQLIDGQGCQRVIDRLVIGLEEKSKHQ</sequence>
<dbReference type="GO" id="GO:0016740">
    <property type="term" value="F:transferase activity"/>
    <property type="evidence" value="ECO:0007669"/>
    <property type="project" value="UniProtKB-KW"/>
</dbReference>
<gene>
    <name evidence="3" type="ordered locus">Shew_1331</name>
</gene>
<dbReference type="AlphaFoldDB" id="A3QCK2"/>
<protein>
    <submittedName>
        <fullName evidence="3">Spore coat polysaccharide biosynthesis protein predicted glycosyltransferase-like</fullName>
    </submittedName>
</protein>
<keyword evidence="3" id="KW-0808">Transferase</keyword>
<evidence type="ECO:0000256" key="1">
    <source>
        <dbReference type="PIRSR" id="PIRSR620023-1"/>
    </source>
</evidence>
<evidence type="ECO:0000256" key="2">
    <source>
        <dbReference type="PIRSR" id="PIRSR620023-2"/>
    </source>
</evidence>
<name>A3QCK2_SHELP</name>
<dbReference type="Gene3D" id="3.40.50.2000">
    <property type="entry name" value="Glycogen Phosphorylase B"/>
    <property type="match status" value="1"/>
</dbReference>
<dbReference type="Proteomes" id="UP000001558">
    <property type="component" value="Chromosome"/>
</dbReference>
<accession>A3QCK2</accession>
<dbReference type="SUPFAM" id="SSF53756">
    <property type="entry name" value="UDP-Glycosyltransferase/glycogen phosphorylase"/>
    <property type="match status" value="1"/>
</dbReference>
<dbReference type="Gene3D" id="3.40.50.11190">
    <property type="match status" value="1"/>
</dbReference>
<feature type="binding site" evidence="2">
    <location>
        <position position="154"/>
    </location>
    <ligand>
        <name>substrate</name>
    </ligand>
</feature>
<dbReference type="InterPro" id="IPR020023">
    <property type="entry name" value="PseG"/>
</dbReference>
<dbReference type="eggNOG" id="COG3980">
    <property type="taxonomic scope" value="Bacteria"/>
</dbReference>
<evidence type="ECO:0000313" key="3">
    <source>
        <dbReference type="EMBL" id="ABO23200.1"/>
    </source>
</evidence>
<dbReference type="OrthoDB" id="9788924at2"/>